<dbReference type="FunFam" id="3.30.160.60:FF:001498">
    <property type="entry name" value="Zinc finger protein 404"/>
    <property type="match status" value="1"/>
</dbReference>
<evidence type="ECO:0000259" key="11">
    <source>
        <dbReference type="PROSITE" id="PS50157"/>
    </source>
</evidence>
<keyword evidence="7" id="KW-0832">Ubl conjugation</keyword>
<dbReference type="FunFam" id="3.30.160.60:FF:000624">
    <property type="entry name" value="zinc finger protein 697"/>
    <property type="match status" value="1"/>
</dbReference>
<dbReference type="GO" id="GO:0001228">
    <property type="term" value="F:DNA-binding transcription activator activity, RNA polymerase II-specific"/>
    <property type="evidence" value="ECO:0007669"/>
    <property type="project" value="TreeGrafter"/>
</dbReference>
<dbReference type="Pfam" id="PF13913">
    <property type="entry name" value="zf-C2HC_2"/>
    <property type="match status" value="1"/>
</dbReference>
<dbReference type="Gene3D" id="6.10.140.370">
    <property type="match status" value="1"/>
</dbReference>
<dbReference type="PROSITE" id="PS00028">
    <property type="entry name" value="ZINC_FINGER_C2H2_1"/>
    <property type="match status" value="3"/>
</dbReference>
<feature type="domain" description="C2H2-type" evidence="11">
    <location>
        <begin position="427"/>
        <end position="454"/>
    </location>
</feature>
<dbReference type="InterPro" id="IPR056436">
    <property type="entry name" value="Znf-C2H2_ZIC1-5/GLI1-3-like"/>
</dbReference>
<dbReference type="PROSITE" id="PS50157">
    <property type="entry name" value="ZINC_FINGER_C2H2_2"/>
    <property type="match status" value="5"/>
</dbReference>
<evidence type="ECO:0000256" key="3">
    <source>
        <dbReference type="ARBA" id="ARBA00022723"/>
    </source>
</evidence>
<evidence type="ECO:0000256" key="1">
    <source>
        <dbReference type="ARBA" id="ARBA00004123"/>
    </source>
</evidence>
<evidence type="ECO:0000256" key="7">
    <source>
        <dbReference type="ARBA" id="ARBA00022843"/>
    </source>
</evidence>
<protein>
    <recommendedName>
        <fullName evidence="11">C2H2-type domain-containing protein</fullName>
    </recommendedName>
</protein>
<keyword evidence="13" id="KW-1185">Reference proteome</keyword>
<dbReference type="Pfam" id="PF00096">
    <property type="entry name" value="zf-C2H2"/>
    <property type="match status" value="3"/>
</dbReference>
<evidence type="ECO:0000256" key="2">
    <source>
        <dbReference type="ARBA" id="ARBA00022499"/>
    </source>
</evidence>
<dbReference type="OrthoDB" id="3437960at2759"/>
<dbReference type="EMBL" id="CP064813">
    <property type="protein sequence ID" value="QPG74883.1"/>
    <property type="molecule type" value="Genomic_DNA"/>
</dbReference>
<comment type="subcellular location">
    <subcellularLocation>
        <location evidence="1">Nucleus</location>
    </subcellularLocation>
</comment>
<keyword evidence="8" id="KW-0539">Nucleus</keyword>
<proteinExistence type="predicted"/>
<dbReference type="GO" id="GO:0000978">
    <property type="term" value="F:RNA polymerase II cis-regulatory region sequence-specific DNA binding"/>
    <property type="evidence" value="ECO:0007669"/>
    <property type="project" value="TreeGrafter"/>
</dbReference>
<feature type="compositionally biased region" description="Polar residues" evidence="10">
    <location>
        <begin position="83"/>
        <end position="99"/>
    </location>
</feature>
<dbReference type="RefSeq" id="XP_038778448.1">
    <property type="nucleotide sequence ID" value="XM_038922520.1"/>
</dbReference>
<dbReference type="Gene3D" id="3.30.160.60">
    <property type="entry name" value="Classic Zinc Finger"/>
    <property type="match status" value="4"/>
</dbReference>
<dbReference type="FunFam" id="3.30.160.60:FF:000690">
    <property type="entry name" value="Zinc finger protein 354C"/>
    <property type="match status" value="1"/>
</dbReference>
<accession>A0A875S1T7</accession>
<dbReference type="KEGG" id="bnn:FOA43_002220"/>
<dbReference type="PANTHER" id="PTHR24393:SF34">
    <property type="entry name" value="PR_SET DOMAIN 13"/>
    <property type="match status" value="1"/>
</dbReference>
<keyword evidence="2" id="KW-1017">Isopeptide bond</keyword>
<feature type="domain" description="C2H2-type" evidence="11">
    <location>
        <begin position="455"/>
        <end position="482"/>
    </location>
</feature>
<name>A0A875S1T7_EENNA</name>
<feature type="region of interest" description="Disordered" evidence="10">
    <location>
        <begin position="83"/>
        <end position="125"/>
    </location>
</feature>
<dbReference type="PANTHER" id="PTHR24393">
    <property type="entry name" value="ZINC FINGER PROTEIN"/>
    <property type="match status" value="1"/>
</dbReference>
<evidence type="ECO:0000313" key="13">
    <source>
        <dbReference type="Proteomes" id="UP000662931"/>
    </source>
</evidence>
<keyword evidence="3" id="KW-0479">Metal-binding</keyword>
<reference evidence="12" key="1">
    <citation type="submission" date="2020-10" db="EMBL/GenBank/DDBJ databases">
        <authorList>
            <person name="Roach M.J.R."/>
        </authorList>
    </citation>
    <scope>NUCLEOTIDE SEQUENCE</scope>
    <source>
        <strain evidence="12">CBS 1945</strain>
    </source>
</reference>
<dbReference type="InterPro" id="IPR036236">
    <property type="entry name" value="Znf_C2H2_sf"/>
</dbReference>
<feature type="region of interest" description="Disordered" evidence="10">
    <location>
        <begin position="229"/>
        <end position="248"/>
    </location>
</feature>
<keyword evidence="4" id="KW-0677">Repeat</keyword>
<dbReference type="SMART" id="SM00355">
    <property type="entry name" value="ZnF_C2H2"/>
    <property type="match status" value="8"/>
</dbReference>
<feature type="domain" description="C2H2-type" evidence="11">
    <location>
        <begin position="509"/>
        <end position="540"/>
    </location>
</feature>
<dbReference type="GO" id="GO:0008270">
    <property type="term" value="F:zinc ion binding"/>
    <property type="evidence" value="ECO:0007669"/>
    <property type="project" value="UniProtKB-KW"/>
</dbReference>
<dbReference type="SUPFAM" id="SSF57667">
    <property type="entry name" value="beta-beta-alpha zinc fingers"/>
    <property type="match status" value="2"/>
</dbReference>
<dbReference type="AlphaFoldDB" id="A0A875S1T7"/>
<organism evidence="12 13">
    <name type="scientific">Eeniella nana</name>
    <name type="common">Yeast</name>
    <name type="synonym">Brettanomyces nanus</name>
    <dbReference type="NCBI Taxonomy" id="13502"/>
    <lineage>
        <taxon>Eukaryota</taxon>
        <taxon>Fungi</taxon>
        <taxon>Dikarya</taxon>
        <taxon>Ascomycota</taxon>
        <taxon>Saccharomycotina</taxon>
        <taxon>Pichiomycetes</taxon>
        <taxon>Pichiales</taxon>
        <taxon>Pichiaceae</taxon>
        <taxon>Brettanomyces</taxon>
    </lineage>
</organism>
<dbReference type="Proteomes" id="UP000662931">
    <property type="component" value="Chromosome 2"/>
</dbReference>
<evidence type="ECO:0000256" key="8">
    <source>
        <dbReference type="ARBA" id="ARBA00023242"/>
    </source>
</evidence>
<evidence type="ECO:0000256" key="10">
    <source>
        <dbReference type="SAM" id="MobiDB-lite"/>
    </source>
</evidence>
<evidence type="ECO:0000313" key="12">
    <source>
        <dbReference type="EMBL" id="QPG74883.1"/>
    </source>
</evidence>
<evidence type="ECO:0000256" key="4">
    <source>
        <dbReference type="ARBA" id="ARBA00022737"/>
    </source>
</evidence>
<evidence type="ECO:0000256" key="5">
    <source>
        <dbReference type="ARBA" id="ARBA00022771"/>
    </source>
</evidence>
<evidence type="ECO:0000256" key="6">
    <source>
        <dbReference type="ARBA" id="ARBA00022833"/>
    </source>
</evidence>
<feature type="domain" description="C2H2-type" evidence="11">
    <location>
        <begin position="394"/>
        <end position="426"/>
    </location>
</feature>
<keyword evidence="5 9" id="KW-0863">Zinc-finger</keyword>
<sequence length="571" mass="65229">MKAGCTGTSNFIDAEADKRCLDLCNFDSDFPIRKDRYRAAAIVESACSSPNSSDCEDEEYCNVEIPDWDALETCDNMIRCTPPSLTESTNTPSTLSSIPETHLSSDKLPLSHPLTRNDADSNGSLPTGSQFLKLLEPELSNVSLLSSTKLSNLRDHIQTSERPIIHPERPHIHEHFPPSDPNHHYHLHYQNHLNGSLVQHDLILPSNFPFQYQQSHHCAVHDHTKVAGKYQNPQSYPEHQPTPKKQKQRPLVCKWDDCNSTLSNSDLNKHMFEQHFTPDWLHQENPGQDFYQCEWLNCMFTTNELDRLFEHIGDHGSGNHQDAPKLPVDSFDDSDLSILPISEISEESTESQVSHICKWIDPSTHILCNMEFSDTGSLTNHIISEHIKSGKSQYICQWAGCPRSGRPFAQRQKIVRHLNTHTKHKPFQCSICGKRFSLELMLQQHIRIHTGEKPYKCRICGKHFKTSSSLTIHSRIHSGDKPMVCGVCDKRFNESSNLNKHMKIHSRQFRCEICSKSFDNEGRYMKHLAACENKHSAMRNKLQCDCCNDSDRKINEEEEDGVLIKQEDGSI</sequence>
<dbReference type="GO" id="GO:0005634">
    <property type="term" value="C:nucleus"/>
    <property type="evidence" value="ECO:0007669"/>
    <property type="project" value="UniProtKB-SubCell"/>
</dbReference>
<dbReference type="InterPro" id="IPR013087">
    <property type="entry name" value="Znf_C2H2_type"/>
</dbReference>
<keyword evidence="6" id="KW-0862">Zinc</keyword>
<dbReference type="GeneID" id="62195621"/>
<feature type="domain" description="C2H2-type" evidence="11">
    <location>
        <begin position="483"/>
        <end position="510"/>
    </location>
</feature>
<dbReference type="Pfam" id="PF23561">
    <property type="entry name" value="zf-C2H2_15"/>
    <property type="match status" value="1"/>
</dbReference>
<evidence type="ECO:0000256" key="9">
    <source>
        <dbReference type="PROSITE-ProRule" id="PRU00042"/>
    </source>
</evidence>
<gene>
    <name evidence="12" type="ORF">FOA43_002220</name>
</gene>